<dbReference type="EMBL" id="BMUL01000013">
    <property type="protein sequence ID" value="GHA98271.1"/>
    <property type="molecule type" value="Genomic_DNA"/>
</dbReference>
<dbReference type="AlphaFoldDB" id="A0A918T5R8"/>
<feature type="domain" description="Fatty acid desaturase" evidence="3">
    <location>
        <begin position="86"/>
        <end position="347"/>
    </location>
</feature>
<keyword evidence="2" id="KW-0472">Membrane</keyword>
<dbReference type="GO" id="GO:0006629">
    <property type="term" value="P:lipid metabolic process"/>
    <property type="evidence" value="ECO:0007669"/>
    <property type="project" value="InterPro"/>
</dbReference>
<protein>
    <recommendedName>
        <fullName evidence="3">Fatty acid desaturase domain-containing protein</fullName>
    </recommendedName>
</protein>
<evidence type="ECO:0000313" key="4">
    <source>
        <dbReference type="EMBL" id="GHA98271.1"/>
    </source>
</evidence>
<evidence type="ECO:0000256" key="1">
    <source>
        <dbReference type="SAM" id="MobiDB-lite"/>
    </source>
</evidence>
<reference evidence="4" key="2">
    <citation type="submission" date="2020-09" db="EMBL/GenBank/DDBJ databases">
        <authorList>
            <person name="Sun Q."/>
            <person name="Ohkuma M."/>
        </authorList>
    </citation>
    <scope>NUCLEOTIDE SEQUENCE</scope>
    <source>
        <strain evidence="4">JCM 4518</strain>
    </source>
</reference>
<proteinExistence type="predicted"/>
<comment type="caution">
    <text evidence="4">The sequence shown here is derived from an EMBL/GenBank/DDBJ whole genome shotgun (WGS) entry which is preliminary data.</text>
</comment>
<evidence type="ECO:0000259" key="3">
    <source>
        <dbReference type="Pfam" id="PF00487"/>
    </source>
</evidence>
<dbReference type="RefSeq" id="WP_189980671.1">
    <property type="nucleotide sequence ID" value="NZ_BMUL01000013.1"/>
</dbReference>
<evidence type="ECO:0000313" key="5">
    <source>
        <dbReference type="Proteomes" id="UP000644020"/>
    </source>
</evidence>
<feature type="transmembrane region" description="Helical" evidence="2">
    <location>
        <begin position="213"/>
        <end position="231"/>
    </location>
</feature>
<keyword evidence="5" id="KW-1185">Reference proteome</keyword>
<feature type="transmembrane region" description="Helical" evidence="2">
    <location>
        <begin position="58"/>
        <end position="77"/>
    </location>
</feature>
<dbReference type="Proteomes" id="UP000644020">
    <property type="component" value="Unassembled WGS sequence"/>
</dbReference>
<keyword evidence="2" id="KW-1133">Transmembrane helix</keyword>
<name>A0A918T5R8_9ACTN</name>
<organism evidence="4 5">
    <name type="scientific">Streptomyces termitum</name>
    <dbReference type="NCBI Taxonomy" id="67368"/>
    <lineage>
        <taxon>Bacteria</taxon>
        <taxon>Bacillati</taxon>
        <taxon>Actinomycetota</taxon>
        <taxon>Actinomycetes</taxon>
        <taxon>Kitasatosporales</taxon>
        <taxon>Streptomycetaceae</taxon>
        <taxon>Streptomyces</taxon>
    </lineage>
</organism>
<gene>
    <name evidence="4" type="ORF">GCM10010305_47160</name>
</gene>
<dbReference type="Pfam" id="PF00487">
    <property type="entry name" value="FA_desaturase"/>
    <property type="match status" value="1"/>
</dbReference>
<feature type="compositionally biased region" description="Basic and acidic residues" evidence="1">
    <location>
        <begin position="1"/>
        <end position="12"/>
    </location>
</feature>
<sequence>MTTHDTTPRTDEPATTPRTTPRETMRGLPGILQPYLTWVTGTPLEGGRQIIAWSPNKAGLLGLVQMAGGIALGAWSLHPLTGWSIPLLVLATLLTTGGMRRLDVVIVHQTLHRMFARSHAVNRIVGEVITTVFWRSPYDENRKEHLLHHQFPCSMKDGDTLYLLSTGMRPGMSRSEYRRYLWWNLVSPKHHGSFTYNRFKGNFFGPMPLYRRVMALVWLAATVAFVALTGWWAEYLILWVLPLTYCFQSATFLYTHTEHRWWIFSNAEKLTKKERDHLTFGRMCGEPVPGPDVTGGGRRAAAWTTWWFRMLVVHPAYRMFVLVGDTVQHDLHHIHPNCDWANSAYVRSHDIAEGSDRYSDVWGSLVDHLHEAGMVGQPLDRLLTPERMSEKR</sequence>
<reference evidence="4" key="1">
    <citation type="journal article" date="2014" name="Int. J. Syst. Evol. Microbiol.">
        <title>Complete genome sequence of Corynebacterium casei LMG S-19264T (=DSM 44701T), isolated from a smear-ripened cheese.</title>
        <authorList>
            <consortium name="US DOE Joint Genome Institute (JGI-PGF)"/>
            <person name="Walter F."/>
            <person name="Albersmeier A."/>
            <person name="Kalinowski J."/>
            <person name="Ruckert C."/>
        </authorList>
    </citation>
    <scope>NUCLEOTIDE SEQUENCE</scope>
    <source>
        <strain evidence="4">JCM 4518</strain>
    </source>
</reference>
<feature type="transmembrane region" description="Helical" evidence="2">
    <location>
        <begin position="83"/>
        <end position="102"/>
    </location>
</feature>
<keyword evidence="2" id="KW-0812">Transmembrane</keyword>
<evidence type="ECO:0000256" key="2">
    <source>
        <dbReference type="SAM" id="Phobius"/>
    </source>
</evidence>
<feature type="region of interest" description="Disordered" evidence="1">
    <location>
        <begin position="1"/>
        <end position="27"/>
    </location>
</feature>
<dbReference type="InterPro" id="IPR005804">
    <property type="entry name" value="FA_desaturase_dom"/>
</dbReference>
<accession>A0A918T5R8</accession>